<dbReference type="CDD" id="cd06173">
    <property type="entry name" value="MFS_MefA_like"/>
    <property type="match status" value="1"/>
</dbReference>
<keyword evidence="4 7" id="KW-0812">Transmembrane</keyword>
<dbReference type="GO" id="GO:0022857">
    <property type="term" value="F:transmembrane transporter activity"/>
    <property type="evidence" value="ECO:0007669"/>
    <property type="project" value="InterPro"/>
</dbReference>
<evidence type="ECO:0000256" key="5">
    <source>
        <dbReference type="ARBA" id="ARBA00022989"/>
    </source>
</evidence>
<protein>
    <recommendedName>
        <fullName evidence="8">Major facilitator superfamily (MFS) profile domain-containing protein</fullName>
    </recommendedName>
</protein>
<feature type="transmembrane region" description="Helical" evidence="7">
    <location>
        <begin position="292"/>
        <end position="312"/>
    </location>
</feature>
<dbReference type="Pfam" id="PF05977">
    <property type="entry name" value="MFS_3"/>
    <property type="match status" value="1"/>
</dbReference>
<dbReference type="Proteomes" id="UP000054241">
    <property type="component" value="Unassembled WGS sequence"/>
</dbReference>
<proteinExistence type="predicted"/>
<dbReference type="Gene3D" id="1.20.1250.20">
    <property type="entry name" value="MFS general substrate transporter like domains"/>
    <property type="match status" value="1"/>
</dbReference>
<evidence type="ECO:0000256" key="3">
    <source>
        <dbReference type="ARBA" id="ARBA00022475"/>
    </source>
</evidence>
<evidence type="ECO:0000313" key="9">
    <source>
        <dbReference type="EMBL" id="KUM92585.1"/>
    </source>
</evidence>
<dbReference type="AlphaFoldDB" id="A0A117PUH6"/>
<evidence type="ECO:0000256" key="6">
    <source>
        <dbReference type="ARBA" id="ARBA00023136"/>
    </source>
</evidence>
<feature type="transmembrane region" description="Helical" evidence="7">
    <location>
        <begin position="267"/>
        <end position="285"/>
    </location>
</feature>
<keyword evidence="5 7" id="KW-1133">Transmembrane helix</keyword>
<evidence type="ECO:0000313" key="10">
    <source>
        <dbReference type="Proteomes" id="UP000054241"/>
    </source>
</evidence>
<feature type="transmembrane region" description="Helical" evidence="7">
    <location>
        <begin position="318"/>
        <end position="340"/>
    </location>
</feature>
<dbReference type="PANTHER" id="PTHR23513">
    <property type="entry name" value="INTEGRAL MEMBRANE EFFLUX PROTEIN-RELATED"/>
    <property type="match status" value="1"/>
</dbReference>
<evidence type="ECO:0000256" key="2">
    <source>
        <dbReference type="ARBA" id="ARBA00022448"/>
    </source>
</evidence>
<accession>A0A117PUH6</accession>
<comment type="caution">
    <text evidence="9">The sequence shown here is derived from an EMBL/GenBank/DDBJ whole genome shotgun (WGS) entry which is preliminary data.</text>
</comment>
<reference evidence="9 10" key="1">
    <citation type="submission" date="2015-10" db="EMBL/GenBank/DDBJ databases">
        <title>Draft genome sequence of Streptomyces cellostaticus DSM 40189, type strain for the species Streptomyces cellostaticus.</title>
        <authorList>
            <person name="Ruckert C."/>
            <person name="Winkler A."/>
            <person name="Kalinowski J."/>
            <person name="Kampfer P."/>
            <person name="Glaeser S."/>
        </authorList>
    </citation>
    <scope>NUCLEOTIDE SEQUENCE [LARGE SCALE GENOMIC DNA]</scope>
    <source>
        <strain evidence="9 10">DSM 40189</strain>
    </source>
</reference>
<dbReference type="EMBL" id="LMWL01000061">
    <property type="protein sequence ID" value="KUM92585.1"/>
    <property type="molecule type" value="Genomic_DNA"/>
</dbReference>
<gene>
    <name evidence="9" type="ORF">AQI88_30905</name>
</gene>
<dbReference type="SUPFAM" id="SSF103473">
    <property type="entry name" value="MFS general substrate transporter"/>
    <property type="match status" value="1"/>
</dbReference>
<keyword evidence="2" id="KW-0813">Transport</keyword>
<dbReference type="PROSITE" id="PS50850">
    <property type="entry name" value="MFS"/>
    <property type="match status" value="1"/>
</dbReference>
<dbReference type="GO" id="GO:0005886">
    <property type="term" value="C:plasma membrane"/>
    <property type="evidence" value="ECO:0007669"/>
    <property type="project" value="UniProtKB-SubCell"/>
</dbReference>
<comment type="subcellular location">
    <subcellularLocation>
        <location evidence="1">Cell membrane</location>
        <topology evidence="1">Multi-pass membrane protein</topology>
    </subcellularLocation>
</comment>
<organism evidence="9 10">
    <name type="scientific">Streptomyces cellostaticus</name>
    <dbReference type="NCBI Taxonomy" id="67285"/>
    <lineage>
        <taxon>Bacteria</taxon>
        <taxon>Bacillati</taxon>
        <taxon>Actinomycetota</taxon>
        <taxon>Actinomycetes</taxon>
        <taxon>Kitasatosporales</taxon>
        <taxon>Streptomycetaceae</taxon>
        <taxon>Streptomyces</taxon>
    </lineage>
</organism>
<evidence type="ECO:0000256" key="4">
    <source>
        <dbReference type="ARBA" id="ARBA00022692"/>
    </source>
</evidence>
<feature type="transmembrane region" description="Helical" evidence="7">
    <location>
        <begin position="385"/>
        <end position="406"/>
    </location>
</feature>
<name>A0A117PUH6_9ACTN</name>
<evidence type="ECO:0000256" key="7">
    <source>
        <dbReference type="SAM" id="Phobius"/>
    </source>
</evidence>
<feature type="transmembrane region" description="Helical" evidence="7">
    <location>
        <begin position="361"/>
        <end position="379"/>
    </location>
</feature>
<evidence type="ECO:0000256" key="1">
    <source>
        <dbReference type="ARBA" id="ARBA00004651"/>
    </source>
</evidence>
<feature type="transmembrane region" description="Helical" evidence="7">
    <location>
        <begin position="233"/>
        <end position="255"/>
    </location>
</feature>
<feature type="domain" description="Major facilitator superfamily (MFS) profile" evidence="8">
    <location>
        <begin position="17"/>
        <end position="409"/>
    </location>
</feature>
<sequence>MRRVLTGGPEVSAHTTFRFSSGYHRVIGAASASAVGDGMRFAALPLLSAALLHDAFQVSAVTAATTVPWLLFGLPAGAYADRFERGRLMVIADLLRALTLIVTVVLLACGRLTFWPLLTAAFLLGVGEVLFDCASFALLPSIVPKEKLEAANGRLFAVQTVGRDLLGHVLGGVLFVVGRVIPLLLDALSFLMSAALLTRVRGPQPERSTVRPRLLTDIREGLVHVLRDPLLRALTLSAGVINAVYLGQIAVFVILVRDVLGLPDAAYGALLAAGAAGGVVGSMVASRMTGAIGRVPTLIGNLALMGVGGLAVAATDSVYVVTVGYCAAGFGLMVWNVVAVSLRQELIPDRLLGRATGVYRLFAWGTMPLGALIFGWLSTSAGPQTAFAAGGAVTLVMCLPISFTLLKDSRITDDRKTPEGAHDE</sequence>
<keyword evidence="10" id="KW-1185">Reference proteome</keyword>
<keyword evidence="3" id="KW-1003">Cell membrane</keyword>
<dbReference type="InterPro" id="IPR020846">
    <property type="entry name" value="MFS_dom"/>
</dbReference>
<feature type="transmembrane region" description="Helical" evidence="7">
    <location>
        <begin position="94"/>
        <end position="114"/>
    </location>
</feature>
<keyword evidence="6 7" id="KW-0472">Membrane</keyword>
<dbReference type="PANTHER" id="PTHR23513:SF6">
    <property type="entry name" value="MAJOR FACILITATOR SUPERFAMILY ASSOCIATED DOMAIN-CONTAINING PROTEIN"/>
    <property type="match status" value="1"/>
</dbReference>
<dbReference type="STRING" id="67285.AQI88_30905"/>
<evidence type="ECO:0000259" key="8">
    <source>
        <dbReference type="PROSITE" id="PS50850"/>
    </source>
</evidence>
<dbReference type="InterPro" id="IPR010290">
    <property type="entry name" value="TM_effector"/>
</dbReference>
<feature type="transmembrane region" description="Helical" evidence="7">
    <location>
        <begin position="180"/>
        <end position="198"/>
    </location>
</feature>
<feature type="transmembrane region" description="Helical" evidence="7">
    <location>
        <begin position="55"/>
        <end position="74"/>
    </location>
</feature>
<dbReference type="InterPro" id="IPR036259">
    <property type="entry name" value="MFS_trans_sf"/>
</dbReference>